<dbReference type="Pfam" id="PF10545">
    <property type="entry name" value="MADF_DNA_bdg"/>
    <property type="match status" value="1"/>
</dbReference>
<dbReference type="SMART" id="SM00595">
    <property type="entry name" value="MADF"/>
    <property type="match status" value="1"/>
</dbReference>
<dbReference type="Proteomes" id="UP001314205">
    <property type="component" value="Unassembled WGS sequence"/>
</dbReference>
<evidence type="ECO:0000259" key="1">
    <source>
        <dbReference type="PROSITE" id="PS51029"/>
    </source>
</evidence>
<proteinExistence type="predicted"/>
<keyword evidence="3" id="KW-1185">Reference proteome</keyword>
<dbReference type="PANTHER" id="PTHR21505">
    <property type="entry name" value="MADF DOMAIN-CONTAINING PROTEIN-RELATED"/>
    <property type="match status" value="1"/>
</dbReference>
<sequence>MPYLYNKNDKNYLNKVMREEGFKVLLNIYKNYDRNGTIKILKKKIDSLKTTYFRELIKVKASRQTGAGTDNIYVPTLWYFDALNFLASPAEPCRQPVDSQVSTL</sequence>
<dbReference type="PANTHER" id="PTHR21505:SF8">
    <property type="entry name" value="DPT-YFP REPRESSOR BY OVEREXPRESSION, ISOFORM D-RELATED"/>
    <property type="match status" value="1"/>
</dbReference>
<accession>A0AAV1LKR9</accession>
<dbReference type="InterPro" id="IPR006578">
    <property type="entry name" value="MADF-dom"/>
</dbReference>
<reference evidence="2 3" key="1">
    <citation type="submission" date="2023-11" db="EMBL/GenBank/DDBJ databases">
        <authorList>
            <person name="Hedman E."/>
            <person name="Englund M."/>
            <person name="Stromberg M."/>
            <person name="Nyberg Akerstrom W."/>
            <person name="Nylinder S."/>
            <person name="Jareborg N."/>
            <person name="Kallberg Y."/>
            <person name="Kronander E."/>
        </authorList>
    </citation>
    <scope>NUCLEOTIDE SEQUENCE [LARGE SCALE GENOMIC DNA]</scope>
</reference>
<organism evidence="2 3">
    <name type="scientific">Parnassius mnemosyne</name>
    <name type="common">clouded apollo</name>
    <dbReference type="NCBI Taxonomy" id="213953"/>
    <lineage>
        <taxon>Eukaryota</taxon>
        <taxon>Metazoa</taxon>
        <taxon>Ecdysozoa</taxon>
        <taxon>Arthropoda</taxon>
        <taxon>Hexapoda</taxon>
        <taxon>Insecta</taxon>
        <taxon>Pterygota</taxon>
        <taxon>Neoptera</taxon>
        <taxon>Endopterygota</taxon>
        <taxon>Lepidoptera</taxon>
        <taxon>Glossata</taxon>
        <taxon>Ditrysia</taxon>
        <taxon>Papilionoidea</taxon>
        <taxon>Papilionidae</taxon>
        <taxon>Parnassiinae</taxon>
        <taxon>Parnassini</taxon>
        <taxon>Parnassius</taxon>
        <taxon>Driopa</taxon>
    </lineage>
</organism>
<protein>
    <recommendedName>
        <fullName evidence="1">MADF domain-containing protein</fullName>
    </recommendedName>
</protein>
<comment type="caution">
    <text evidence="2">The sequence shown here is derived from an EMBL/GenBank/DDBJ whole genome shotgun (WGS) entry which is preliminary data.</text>
</comment>
<dbReference type="EMBL" id="CAVLGL010000093">
    <property type="protein sequence ID" value="CAK1595739.1"/>
    <property type="molecule type" value="Genomic_DNA"/>
</dbReference>
<feature type="domain" description="MADF" evidence="1">
    <location>
        <begin position="1"/>
        <end position="91"/>
    </location>
</feature>
<gene>
    <name evidence="2" type="ORF">PARMNEM_LOCUS15172</name>
</gene>
<evidence type="ECO:0000313" key="3">
    <source>
        <dbReference type="Proteomes" id="UP001314205"/>
    </source>
</evidence>
<dbReference type="PROSITE" id="PS51029">
    <property type="entry name" value="MADF"/>
    <property type="match status" value="1"/>
</dbReference>
<dbReference type="AlphaFoldDB" id="A0AAV1LKR9"/>
<name>A0AAV1LKR9_9NEOP</name>
<evidence type="ECO:0000313" key="2">
    <source>
        <dbReference type="EMBL" id="CAK1595739.1"/>
    </source>
</evidence>